<protein>
    <recommendedName>
        <fullName evidence="7">Diguanylate phosphodiesterase</fullName>
    </recommendedName>
</protein>
<dbReference type="CDD" id="cd01948">
    <property type="entry name" value="EAL"/>
    <property type="match status" value="1"/>
</dbReference>
<reference evidence="5 6" key="1">
    <citation type="submission" date="2016-08" db="EMBL/GenBank/DDBJ databases">
        <authorList>
            <person name="Seilhamer J.J."/>
        </authorList>
    </citation>
    <scope>NUCLEOTIDE SEQUENCE [LARGE SCALE GENOMIC DNA]</scope>
    <source>
        <strain evidence="5 6">KCTC 42603</strain>
    </source>
</reference>
<evidence type="ECO:0008006" key="7">
    <source>
        <dbReference type="Google" id="ProtNLM"/>
    </source>
</evidence>
<dbReference type="PANTHER" id="PTHR33121">
    <property type="entry name" value="CYCLIC DI-GMP PHOSPHODIESTERASE PDEF"/>
    <property type="match status" value="1"/>
</dbReference>
<dbReference type="Gene3D" id="3.20.20.450">
    <property type="entry name" value="EAL domain"/>
    <property type="match status" value="1"/>
</dbReference>
<proteinExistence type="predicted"/>
<dbReference type="InterPro" id="IPR011006">
    <property type="entry name" value="CheY-like_superfamily"/>
</dbReference>
<sequence>MTEEQLFTFTPEAEDTSNTSSQSAEWLVLSVEDDPGYQQSLKLGLNGLTVRGRPIRFLTANSATQASSVLAENDGIAVILLDVVMEQDNAGLFLVNTIRTILGNSRVRIILLTGQPGMAPRQDTLKEYDIDEYWNKVDLTEEKLRGIVSSNIKTWSNLTELFIAKRGLQMIVDASRALTSKQDVSDFTYTVLKEVSRVIGIPDTGGMVCASRPSMASLEQCEVVATSGEFSQSNSPLLANLLEEQQYSEQTGLIEAINEALAHHEHQFFENWSILYFDTADVDNNQYLIVVKSPKPLEPSHITLLMVFSENISNGFVNLALMNKLSMLAYYDEALGVPNKHWLEREISSMSTYDRSSTSLVFLSILDFSTTEITLGTNFSSLIVSTVLEKIKATCQKAMTICYLEDGRFAILYRTDRLTQESNLDRLASQTVVIDGVVQRISNNISHVGVQDLDALDLKKSIKTAQLVHNSPRLKLGAVYAITKAHIDDINARHTLLKSLSDALDDGSAFFLEFQPKVNLHDGRPVGVEALLRWQFREGEVLPPGAFIPLAEASGLITKLDSLVMELAVSAARELAELGNHFAVAFNVTHADVMSPSFIPHLEQLLKRHQVKPEQIEIEITETQAMADYEGINPILETLINMGITISIDDFGTGYSSLAHLSTLSASTLKVDKSFVDTLMLGESNSNTHILDMVYRLSRQCHFKIIAEGIETETQRDALINKGYETGQGFLFSKPLPLPALIDWLKKAG</sequence>
<dbReference type="Proteomes" id="UP000175691">
    <property type="component" value="Unassembled WGS sequence"/>
</dbReference>
<dbReference type="PANTHER" id="PTHR33121:SF70">
    <property type="entry name" value="SIGNALING PROTEIN YKOW"/>
    <property type="match status" value="1"/>
</dbReference>
<feature type="modified residue" description="4-aspartylphosphate" evidence="1">
    <location>
        <position position="82"/>
    </location>
</feature>
<dbReference type="SUPFAM" id="SSF52172">
    <property type="entry name" value="CheY-like"/>
    <property type="match status" value="1"/>
</dbReference>
<keyword evidence="6" id="KW-1185">Reference proteome</keyword>
<gene>
    <name evidence="5" type="ORF">BFC18_00515</name>
</gene>
<dbReference type="InterPro" id="IPR021800">
    <property type="entry name" value="DUF3369"/>
</dbReference>
<dbReference type="GO" id="GO:0000160">
    <property type="term" value="P:phosphorelay signal transduction system"/>
    <property type="evidence" value="ECO:0007669"/>
    <property type="project" value="InterPro"/>
</dbReference>
<accession>A0A1E7Z5D8</accession>
<dbReference type="Gene3D" id="3.40.50.2300">
    <property type="match status" value="1"/>
</dbReference>
<feature type="domain" description="EAL" evidence="4">
    <location>
        <begin position="493"/>
        <end position="749"/>
    </location>
</feature>
<dbReference type="PROSITE" id="PS50883">
    <property type="entry name" value="EAL"/>
    <property type="match status" value="1"/>
</dbReference>
<evidence type="ECO:0000256" key="2">
    <source>
        <dbReference type="SAM" id="MobiDB-lite"/>
    </source>
</evidence>
<dbReference type="RefSeq" id="WP_070127608.1">
    <property type="nucleotide sequence ID" value="NZ_MDHN01000043.1"/>
</dbReference>
<dbReference type="AlphaFoldDB" id="A0A1E7Z5D8"/>
<dbReference type="Pfam" id="PF11849">
    <property type="entry name" value="DUF3369"/>
    <property type="match status" value="1"/>
</dbReference>
<evidence type="ECO:0000259" key="4">
    <source>
        <dbReference type="PROSITE" id="PS50883"/>
    </source>
</evidence>
<dbReference type="InterPro" id="IPR050706">
    <property type="entry name" value="Cyclic-di-GMP_PDE-like"/>
</dbReference>
<dbReference type="InterPro" id="IPR001789">
    <property type="entry name" value="Sig_transdc_resp-reg_receiver"/>
</dbReference>
<evidence type="ECO:0000313" key="6">
    <source>
        <dbReference type="Proteomes" id="UP000175691"/>
    </source>
</evidence>
<dbReference type="EMBL" id="MDHN01000043">
    <property type="protein sequence ID" value="OFC68756.1"/>
    <property type="molecule type" value="Genomic_DNA"/>
</dbReference>
<dbReference type="OrthoDB" id="9813903at2"/>
<dbReference type="PROSITE" id="PS50110">
    <property type="entry name" value="RESPONSE_REGULATORY"/>
    <property type="match status" value="1"/>
</dbReference>
<feature type="domain" description="Response regulatory" evidence="3">
    <location>
        <begin position="27"/>
        <end position="151"/>
    </location>
</feature>
<name>A0A1E7Z5D8_9ALTE</name>
<feature type="region of interest" description="Disordered" evidence="2">
    <location>
        <begin position="1"/>
        <end position="21"/>
    </location>
</feature>
<dbReference type="InterPro" id="IPR043128">
    <property type="entry name" value="Rev_trsase/Diguanyl_cyclase"/>
</dbReference>
<dbReference type="InterPro" id="IPR001633">
    <property type="entry name" value="EAL_dom"/>
</dbReference>
<evidence type="ECO:0000259" key="3">
    <source>
        <dbReference type="PROSITE" id="PS50110"/>
    </source>
</evidence>
<evidence type="ECO:0000313" key="5">
    <source>
        <dbReference type="EMBL" id="OFC68756.1"/>
    </source>
</evidence>
<dbReference type="STRING" id="1656094.BFC18_00515"/>
<comment type="caution">
    <text evidence="5">The sequence shown here is derived from an EMBL/GenBank/DDBJ whole genome shotgun (WGS) entry which is preliminary data.</text>
</comment>
<dbReference type="SUPFAM" id="SSF141868">
    <property type="entry name" value="EAL domain-like"/>
    <property type="match status" value="1"/>
</dbReference>
<evidence type="ECO:0000256" key="1">
    <source>
        <dbReference type="PROSITE-ProRule" id="PRU00169"/>
    </source>
</evidence>
<dbReference type="GO" id="GO:0071111">
    <property type="term" value="F:cyclic-guanylate-specific phosphodiesterase activity"/>
    <property type="evidence" value="ECO:0007669"/>
    <property type="project" value="InterPro"/>
</dbReference>
<keyword evidence="1" id="KW-0597">Phosphoprotein</keyword>
<dbReference type="InterPro" id="IPR035919">
    <property type="entry name" value="EAL_sf"/>
</dbReference>
<dbReference type="Gene3D" id="3.30.70.270">
    <property type="match status" value="1"/>
</dbReference>
<dbReference type="Pfam" id="PF00563">
    <property type="entry name" value="EAL"/>
    <property type="match status" value="1"/>
</dbReference>
<dbReference type="SMART" id="SM00052">
    <property type="entry name" value="EAL"/>
    <property type="match status" value="1"/>
</dbReference>
<organism evidence="5 6">
    <name type="scientific">Alteromonas confluentis</name>
    <dbReference type="NCBI Taxonomy" id="1656094"/>
    <lineage>
        <taxon>Bacteria</taxon>
        <taxon>Pseudomonadati</taxon>
        <taxon>Pseudomonadota</taxon>
        <taxon>Gammaproteobacteria</taxon>
        <taxon>Alteromonadales</taxon>
        <taxon>Alteromonadaceae</taxon>
        <taxon>Alteromonas/Salinimonas group</taxon>
        <taxon>Alteromonas</taxon>
    </lineage>
</organism>